<keyword evidence="2" id="KW-1185">Reference proteome</keyword>
<reference evidence="2" key="1">
    <citation type="journal article" date="2021" name="G3 (Bethesda)">
        <title>Chromosome assembled and annotated genome sequence of Aspergillus flavus NRRL 3357.</title>
        <authorList>
            <person name="Skerker J.M."/>
            <person name="Pianalto K.M."/>
            <person name="Mondo S.J."/>
            <person name="Yang K."/>
            <person name="Arkin A.P."/>
            <person name="Keller N.P."/>
            <person name="Grigoriev I.V."/>
            <person name="Louise Glass N.L."/>
        </authorList>
    </citation>
    <scope>NUCLEOTIDE SEQUENCE [LARGE SCALE GENOMIC DNA]</scope>
    <source>
        <strain evidence="2">ATCC 200026 / FGSC A1120 / IAM 13836 / NRRL 3357 / JCM 12722 / SRRC 167</strain>
    </source>
</reference>
<dbReference type="AlphaFoldDB" id="A0A7U2MW34"/>
<gene>
    <name evidence="1" type="ORF">F9C07_1600633</name>
</gene>
<protein>
    <submittedName>
        <fullName evidence="1">Uncharacterized protein</fullName>
    </submittedName>
</protein>
<evidence type="ECO:0000313" key="1">
    <source>
        <dbReference type="EMBL" id="QRD90969.1"/>
    </source>
</evidence>
<dbReference type="VEuPathDB" id="FungiDB:F9C07_1600633"/>
<dbReference type="EMBL" id="CP044618">
    <property type="protein sequence ID" value="QRD90969.1"/>
    <property type="molecule type" value="Genomic_DNA"/>
</dbReference>
<proteinExistence type="predicted"/>
<accession>A0A7U2MW34</accession>
<sequence length="138" mass="15481">MHSFKTKLPRHPKPIIHPCKSTTEPIIIQRHKHLASFTQSTHNTINHIIAMLVGKLDKQRERRGELEGVLHVTINRHDLKRSTYIRSGHGNLPFRACFPRSIASNGHDVGSWNCLDVEVQGGFGVAFEHEEGGDGCCS</sequence>
<organism evidence="1 2">
    <name type="scientific">Aspergillus flavus (strain ATCC 200026 / FGSC A1120 / IAM 13836 / NRRL 3357 / JCM 12722 / SRRC 167)</name>
    <dbReference type="NCBI Taxonomy" id="332952"/>
    <lineage>
        <taxon>Eukaryota</taxon>
        <taxon>Fungi</taxon>
        <taxon>Dikarya</taxon>
        <taxon>Ascomycota</taxon>
        <taxon>Pezizomycotina</taxon>
        <taxon>Eurotiomycetes</taxon>
        <taxon>Eurotiomycetidae</taxon>
        <taxon>Eurotiales</taxon>
        <taxon>Aspergillaceae</taxon>
        <taxon>Aspergillus</taxon>
        <taxon>Aspergillus subgen. Circumdati</taxon>
    </lineage>
</organism>
<evidence type="ECO:0000313" key="2">
    <source>
        <dbReference type="Proteomes" id="UP000596276"/>
    </source>
</evidence>
<dbReference type="Proteomes" id="UP000596276">
    <property type="component" value="Chromosome 4"/>
</dbReference>
<name>A0A7U2MW34_ASPFN</name>